<protein>
    <submittedName>
        <fullName evidence="1">Uncharacterized protein</fullName>
    </submittedName>
</protein>
<reference evidence="1" key="1">
    <citation type="submission" date="2021-03" db="EMBL/GenBank/DDBJ databases">
        <title>Proteiniclasticum marinus sp. nov., isolated from tidal flat sediment.</title>
        <authorList>
            <person name="Namirimu T."/>
            <person name="Yang J.-A."/>
            <person name="Yang S.-H."/>
            <person name="Kim Y.-J."/>
            <person name="Kwon K.K."/>
        </authorList>
    </citation>
    <scope>NUCLEOTIDE SEQUENCE</scope>
    <source>
        <strain evidence="1">SCR006</strain>
    </source>
</reference>
<organism evidence="1 2">
    <name type="scientific">Proteiniclasticum aestuarii</name>
    <dbReference type="NCBI Taxonomy" id="2817862"/>
    <lineage>
        <taxon>Bacteria</taxon>
        <taxon>Bacillati</taxon>
        <taxon>Bacillota</taxon>
        <taxon>Clostridia</taxon>
        <taxon>Eubacteriales</taxon>
        <taxon>Clostridiaceae</taxon>
        <taxon>Proteiniclasticum</taxon>
    </lineage>
</organism>
<dbReference type="RefSeq" id="WP_207598874.1">
    <property type="nucleotide sequence ID" value="NZ_JAFNJU010000003.1"/>
</dbReference>
<accession>A0A939KIP5</accession>
<proteinExistence type="predicted"/>
<dbReference type="Proteomes" id="UP000664218">
    <property type="component" value="Unassembled WGS sequence"/>
</dbReference>
<keyword evidence="2" id="KW-1185">Reference proteome</keyword>
<comment type="caution">
    <text evidence="1">The sequence shown here is derived from an EMBL/GenBank/DDBJ whole genome shotgun (WGS) entry which is preliminary data.</text>
</comment>
<gene>
    <name evidence="1" type="ORF">J3A84_04795</name>
</gene>
<evidence type="ECO:0000313" key="1">
    <source>
        <dbReference type="EMBL" id="MBO1264358.1"/>
    </source>
</evidence>
<dbReference type="AlphaFoldDB" id="A0A939KIP5"/>
<evidence type="ECO:0000313" key="2">
    <source>
        <dbReference type="Proteomes" id="UP000664218"/>
    </source>
</evidence>
<name>A0A939KIP5_9CLOT</name>
<dbReference type="EMBL" id="JAFNJU010000003">
    <property type="protein sequence ID" value="MBO1264358.1"/>
    <property type="molecule type" value="Genomic_DNA"/>
</dbReference>
<sequence>MTRQELEQYPSLLKEIEYLKSKARQVENDHKAFMAADTVYGSTENNPQNRTITIHGIDWIAYDRKVNKYIKKLREAVDKASTLQLEIEEFIRLIPDSCTRTIFRMRYLDNKQFHQIAMELKLGGESTPRMRHNRYLDNYFLMCD</sequence>